<keyword evidence="3" id="KW-1185">Reference proteome</keyword>
<dbReference type="Proteomes" id="UP001596353">
    <property type="component" value="Unassembled WGS sequence"/>
</dbReference>
<dbReference type="Pfam" id="PF01263">
    <property type="entry name" value="Aldose_epim"/>
    <property type="match status" value="1"/>
</dbReference>
<dbReference type="PANTHER" id="PTHR10091">
    <property type="entry name" value="ALDOSE-1-EPIMERASE"/>
    <property type="match status" value="1"/>
</dbReference>
<evidence type="ECO:0000313" key="2">
    <source>
        <dbReference type="EMBL" id="MFC6759978.1"/>
    </source>
</evidence>
<accession>A0ABW2B354</accession>
<organism evidence="2 3">
    <name type="scientific">Sulfitobacter porphyrae</name>
    <dbReference type="NCBI Taxonomy" id="1246864"/>
    <lineage>
        <taxon>Bacteria</taxon>
        <taxon>Pseudomonadati</taxon>
        <taxon>Pseudomonadota</taxon>
        <taxon>Alphaproteobacteria</taxon>
        <taxon>Rhodobacterales</taxon>
        <taxon>Roseobacteraceae</taxon>
        <taxon>Sulfitobacter</taxon>
    </lineage>
</organism>
<reference evidence="3" key="1">
    <citation type="journal article" date="2019" name="Int. J. Syst. Evol. Microbiol.">
        <title>The Global Catalogue of Microorganisms (GCM) 10K type strain sequencing project: providing services to taxonomists for standard genome sequencing and annotation.</title>
        <authorList>
            <consortium name="The Broad Institute Genomics Platform"/>
            <consortium name="The Broad Institute Genome Sequencing Center for Infectious Disease"/>
            <person name="Wu L."/>
            <person name="Ma J."/>
        </authorList>
    </citation>
    <scope>NUCLEOTIDE SEQUENCE [LARGE SCALE GENOMIC DNA]</scope>
    <source>
        <strain evidence="3">CCUG 66188</strain>
    </source>
</reference>
<comment type="caution">
    <text evidence="2">The sequence shown here is derived from an EMBL/GenBank/DDBJ whole genome shotgun (WGS) entry which is preliminary data.</text>
</comment>
<dbReference type="InterPro" id="IPR008183">
    <property type="entry name" value="Aldose_1/G6P_1-epimerase"/>
</dbReference>
<protein>
    <submittedName>
        <fullName evidence="2">Galactose mutarotase</fullName>
    </submittedName>
</protein>
<sequence>MSPFAPLTIRSGALTAQILPQGASLVGLHLQGGTQNLVLGFADPQDHARLPVYAGAIVGPVANRITGGRISLSGQPWQMPRNEGENTLHSGPDGLHSRAWNVLTHNADHLTLGIELKDGEGGLPGNRVIRADYRLTGALLSLTLRAETDRATAMNLAHHPYWNLDGLGDITSHNLRIDAAHYLPTDAQRLPRGAVAPLAETPFDFRSPRPVPRDSALDLNYCLSDLPCANPPGGLVDRQHRHAVAHRHGCARTSGL</sequence>
<dbReference type="SUPFAM" id="SSF74650">
    <property type="entry name" value="Galactose mutarotase-like"/>
    <property type="match status" value="1"/>
</dbReference>
<gene>
    <name evidence="2" type="ORF">ACFQFQ_11520</name>
</gene>
<dbReference type="InterPro" id="IPR014718">
    <property type="entry name" value="GH-type_carb-bd"/>
</dbReference>
<evidence type="ECO:0000256" key="1">
    <source>
        <dbReference type="SAM" id="MobiDB-lite"/>
    </source>
</evidence>
<evidence type="ECO:0000313" key="3">
    <source>
        <dbReference type="Proteomes" id="UP001596353"/>
    </source>
</evidence>
<dbReference type="Gene3D" id="2.70.98.10">
    <property type="match status" value="1"/>
</dbReference>
<feature type="region of interest" description="Disordered" evidence="1">
    <location>
        <begin position="74"/>
        <end position="93"/>
    </location>
</feature>
<proteinExistence type="predicted"/>
<dbReference type="InterPro" id="IPR011013">
    <property type="entry name" value="Gal_mutarotase_sf_dom"/>
</dbReference>
<name>A0ABW2B354_9RHOB</name>
<dbReference type="EMBL" id="JBHSWG010000001">
    <property type="protein sequence ID" value="MFC6759978.1"/>
    <property type="molecule type" value="Genomic_DNA"/>
</dbReference>
<dbReference type="PANTHER" id="PTHR10091:SF0">
    <property type="entry name" value="GALACTOSE MUTAROTASE"/>
    <property type="match status" value="1"/>
</dbReference>